<organism evidence="1 2">
    <name type="scientific">Bondarzewia mesenterica</name>
    <dbReference type="NCBI Taxonomy" id="1095465"/>
    <lineage>
        <taxon>Eukaryota</taxon>
        <taxon>Fungi</taxon>
        <taxon>Dikarya</taxon>
        <taxon>Basidiomycota</taxon>
        <taxon>Agaricomycotina</taxon>
        <taxon>Agaricomycetes</taxon>
        <taxon>Russulales</taxon>
        <taxon>Bondarzewiaceae</taxon>
        <taxon>Bondarzewia</taxon>
    </lineage>
</organism>
<dbReference type="OrthoDB" id="3191568at2759"/>
<name>A0A4S4M8U2_9AGAM</name>
<accession>A0A4S4M8U2</accession>
<gene>
    <name evidence="1" type="ORF">EW146_g346</name>
</gene>
<keyword evidence="2" id="KW-1185">Reference proteome</keyword>
<evidence type="ECO:0000313" key="1">
    <source>
        <dbReference type="EMBL" id="THH21137.1"/>
    </source>
</evidence>
<evidence type="ECO:0000313" key="2">
    <source>
        <dbReference type="Proteomes" id="UP000310158"/>
    </source>
</evidence>
<sequence>MPWNFSDAPAPSVFGALPTVTTGCRLPPSSDFVVYHITSFNPNVMNSSVVGPGSQSHTAFRIITDPLQPQRTIWRDSHRRTVAIVDWSARSVVEMPGLIPRQSVRSWLRLSSDRTSRHMEVRGVHYVWAPVDHFICLYDMHGGASRIIARVSSLSSSVGVELTQRALQYGLLDVCILCASIFLSGQNID</sequence>
<comment type="caution">
    <text evidence="1">The sequence shown here is derived from an EMBL/GenBank/DDBJ whole genome shotgun (WGS) entry which is preliminary data.</text>
</comment>
<dbReference type="AlphaFoldDB" id="A0A4S4M8U2"/>
<proteinExistence type="predicted"/>
<protein>
    <submittedName>
        <fullName evidence="1">Uncharacterized protein</fullName>
    </submittedName>
</protein>
<dbReference type="Proteomes" id="UP000310158">
    <property type="component" value="Unassembled WGS sequence"/>
</dbReference>
<dbReference type="EMBL" id="SGPL01000007">
    <property type="protein sequence ID" value="THH21137.1"/>
    <property type="molecule type" value="Genomic_DNA"/>
</dbReference>
<reference evidence="1 2" key="1">
    <citation type="submission" date="2019-02" db="EMBL/GenBank/DDBJ databases">
        <title>Genome sequencing of the rare red list fungi Bondarzewia mesenterica.</title>
        <authorList>
            <person name="Buettner E."/>
            <person name="Kellner H."/>
        </authorList>
    </citation>
    <scope>NUCLEOTIDE SEQUENCE [LARGE SCALE GENOMIC DNA]</scope>
    <source>
        <strain evidence="1 2">DSM 108281</strain>
    </source>
</reference>